<sequence>MASQQNSSQDDVDSSIMFTECRFQNHAGQCLTHGRIYSIHGHGIPPETIQDRETGEFKHVADSTGSAAGVAYTLEHKLKWVTAWVNNRGKPNTASTVILPLDEEIDWEKIKGDDHLEHGHDEKFGYSAAAIISQNGNAPIMMATLKKD</sequence>
<dbReference type="PANTHER" id="PTHR36482">
    <property type="entry name" value="OSJNBA0024J22.15 PROTEIN"/>
    <property type="match status" value="1"/>
</dbReference>
<dbReference type="PANTHER" id="PTHR36482:SF8">
    <property type="match status" value="1"/>
</dbReference>
<organism evidence="1 2">
    <name type="scientific">Hibiscus sabdariffa</name>
    <name type="common">roselle</name>
    <dbReference type="NCBI Taxonomy" id="183260"/>
    <lineage>
        <taxon>Eukaryota</taxon>
        <taxon>Viridiplantae</taxon>
        <taxon>Streptophyta</taxon>
        <taxon>Embryophyta</taxon>
        <taxon>Tracheophyta</taxon>
        <taxon>Spermatophyta</taxon>
        <taxon>Magnoliopsida</taxon>
        <taxon>eudicotyledons</taxon>
        <taxon>Gunneridae</taxon>
        <taxon>Pentapetalae</taxon>
        <taxon>rosids</taxon>
        <taxon>malvids</taxon>
        <taxon>Malvales</taxon>
        <taxon>Malvaceae</taxon>
        <taxon>Malvoideae</taxon>
        <taxon>Hibiscus</taxon>
    </lineage>
</organism>
<reference evidence="1 2" key="1">
    <citation type="journal article" date="2024" name="G3 (Bethesda)">
        <title>Genome assembly of Hibiscus sabdariffa L. provides insights into metabolisms of medicinal natural products.</title>
        <authorList>
            <person name="Kim T."/>
        </authorList>
    </citation>
    <scope>NUCLEOTIDE SEQUENCE [LARGE SCALE GENOMIC DNA]</scope>
    <source>
        <strain evidence="1">TK-2024</strain>
        <tissue evidence="1">Old leaves</tissue>
    </source>
</reference>
<gene>
    <name evidence="1" type="ORF">V6N12_005436</name>
</gene>
<proteinExistence type="predicted"/>
<dbReference type="InterPro" id="IPR053085">
    <property type="entry name" value="Jasmonate-induced_protein"/>
</dbReference>
<dbReference type="Proteomes" id="UP001472677">
    <property type="component" value="Unassembled WGS sequence"/>
</dbReference>
<protein>
    <submittedName>
        <fullName evidence="1">Uncharacterized protein</fullName>
    </submittedName>
</protein>
<evidence type="ECO:0000313" key="2">
    <source>
        <dbReference type="Proteomes" id="UP001472677"/>
    </source>
</evidence>
<evidence type="ECO:0000313" key="1">
    <source>
        <dbReference type="EMBL" id="KAK8490461.1"/>
    </source>
</evidence>
<dbReference type="EMBL" id="JBBPBM010000859">
    <property type="protein sequence ID" value="KAK8490461.1"/>
    <property type="molecule type" value="Genomic_DNA"/>
</dbReference>
<name>A0ABR2ACU6_9ROSI</name>
<keyword evidence="2" id="KW-1185">Reference proteome</keyword>
<accession>A0ABR2ACU6</accession>
<comment type="caution">
    <text evidence="1">The sequence shown here is derived from an EMBL/GenBank/DDBJ whole genome shotgun (WGS) entry which is preliminary data.</text>
</comment>